<comment type="caution">
    <text evidence="2">The sequence shown here is derived from an EMBL/GenBank/DDBJ whole genome shotgun (WGS) entry which is preliminary data.</text>
</comment>
<evidence type="ECO:0000313" key="2">
    <source>
        <dbReference type="EMBL" id="TGN18004.1"/>
    </source>
</evidence>
<dbReference type="EMBL" id="RQHW01000051">
    <property type="protein sequence ID" value="TGN18004.1"/>
    <property type="molecule type" value="Genomic_DNA"/>
</dbReference>
<dbReference type="PANTHER" id="PTHR36513:SF1">
    <property type="entry name" value="TRANSMEMBRANE PROTEIN"/>
    <property type="match status" value="1"/>
</dbReference>
<dbReference type="InterPro" id="IPR010297">
    <property type="entry name" value="DUF900_hydrolase"/>
</dbReference>
<keyword evidence="2" id="KW-0378">Hydrolase</keyword>
<keyword evidence="3" id="KW-1185">Reference proteome</keyword>
<evidence type="ECO:0000256" key="1">
    <source>
        <dbReference type="SAM" id="SignalP"/>
    </source>
</evidence>
<reference evidence="2" key="1">
    <citation type="journal article" date="2019" name="PLoS Negl. Trop. Dis.">
        <title>Revisiting the worldwide diversity of Leptospira species in the environment.</title>
        <authorList>
            <person name="Vincent A.T."/>
            <person name="Schiettekatte O."/>
            <person name="Bourhy P."/>
            <person name="Veyrier F.J."/>
            <person name="Picardeau M."/>
        </authorList>
    </citation>
    <scope>NUCLEOTIDE SEQUENCE [LARGE SCALE GENOMIC DNA]</scope>
    <source>
        <strain evidence="2">201300427</strain>
    </source>
</reference>
<evidence type="ECO:0000313" key="3">
    <source>
        <dbReference type="Proteomes" id="UP000298058"/>
    </source>
</evidence>
<dbReference type="PANTHER" id="PTHR36513">
    <property type="entry name" value="ABC TRANSMEMBRANE TYPE-1 DOMAIN-CONTAINING PROTEIN"/>
    <property type="match status" value="1"/>
</dbReference>
<dbReference type="PROSITE" id="PS51257">
    <property type="entry name" value="PROKAR_LIPOPROTEIN"/>
    <property type="match status" value="1"/>
</dbReference>
<dbReference type="Proteomes" id="UP000298058">
    <property type="component" value="Unassembled WGS sequence"/>
</dbReference>
<dbReference type="AlphaFoldDB" id="A0A4R9LV32"/>
<dbReference type="Pfam" id="PF05990">
    <property type="entry name" value="DUF900"/>
    <property type="match status" value="1"/>
</dbReference>
<dbReference type="GO" id="GO:0016787">
    <property type="term" value="F:hydrolase activity"/>
    <property type="evidence" value="ECO:0007669"/>
    <property type="project" value="UniProtKB-KW"/>
</dbReference>
<accession>A0A4R9LV32</accession>
<organism evidence="2 3">
    <name type="scientific">Leptospira idonii</name>
    <dbReference type="NCBI Taxonomy" id="1193500"/>
    <lineage>
        <taxon>Bacteria</taxon>
        <taxon>Pseudomonadati</taxon>
        <taxon>Spirochaetota</taxon>
        <taxon>Spirochaetia</taxon>
        <taxon>Leptospirales</taxon>
        <taxon>Leptospiraceae</taxon>
        <taxon>Leptospira</taxon>
    </lineage>
</organism>
<protein>
    <submittedName>
        <fullName evidence="2">Alpha/beta hydrolase</fullName>
    </submittedName>
</protein>
<name>A0A4R9LV32_9LEPT</name>
<keyword evidence="1" id="KW-0732">Signal</keyword>
<gene>
    <name evidence="2" type="ORF">EHS15_15850</name>
</gene>
<feature type="signal peptide" evidence="1">
    <location>
        <begin position="1"/>
        <end position="20"/>
    </location>
</feature>
<dbReference type="OrthoDB" id="9797755at2"/>
<proteinExistence type="predicted"/>
<dbReference type="RefSeq" id="WP_135761571.1">
    <property type="nucleotide sequence ID" value="NZ_RQHW01000051.1"/>
</dbReference>
<sequence length="360" mass="39957">MKFKAALLGFVLLTSGCIPAVKLNEELNKRITDSFDETKVLSVNFVTTRRSNPVTAPNCDSATYGFLTDIGVHYGECALNIPAKHSIGDVTWDNSQDRNSFFQLLGKRDNSEEEFFAKIKANPFEEILIFVHGFNVNFDEAVVRAGQIRYDLKFPGEVILYSWPAGSEAGVLNQLMVRSVYDSNFNEARLNRVPFGNFLGKVEKLGKKIHLVVHSMGHQVVLPAIASEVRNGRKKFLDQLILNAPDFDKAEFGLITKQLLDSSNRITLYCSPGDNALVASQKVNGGNRAGMCYKFEGIDVINVNEVDSPVLGIGGLGHGYYSSRPILTDIYQVLLGISVEKRLFIRKSGANNGENWVLRK</sequence>
<feature type="chain" id="PRO_5020519460" evidence="1">
    <location>
        <begin position="21"/>
        <end position="360"/>
    </location>
</feature>